<comment type="caution">
    <text evidence="1">The sequence shown here is derived from an EMBL/GenBank/DDBJ whole genome shotgun (WGS) entry which is preliminary data.</text>
</comment>
<evidence type="ECO:0000313" key="1">
    <source>
        <dbReference type="EMBL" id="KAK8382820.1"/>
    </source>
</evidence>
<organism evidence="1 2">
    <name type="scientific">Scylla paramamosain</name>
    <name type="common">Mud crab</name>
    <dbReference type="NCBI Taxonomy" id="85552"/>
    <lineage>
        <taxon>Eukaryota</taxon>
        <taxon>Metazoa</taxon>
        <taxon>Ecdysozoa</taxon>
        <taxon>Arthropoda</taxon>
        <taxon>Crustacea</taxon>
        <taxon>Multicrustacea</taxon>
        <taxon>Malacostraca</taxon>
        <taxon>Eumalacostraca</taxon>
        <taxon>Eucarida</taxon>
        <taxon>Decapoda</taxon>
        <taxon>Pleocyemata</taxon>
        <taxon>Brachyura</taxon>
        <taxon>Eubrachyura</taxon>
        <taxon>Portunoidea</taxon>
        <taxon>Portunidae</taxon>
        <taxon>Portuninae</taxon>
        <taxon>Scylla</taxon>
    </lineage>
</organism>
<proteinExistence type="predicted"/>
<gene>
    <name evidence="1" type="ORF">O3P69_011398</name>
</gene>
<accession>A0AAW0T594</accession>
<dbReference type="AlphaFoldDB" id="A0AAW0T594"/>
<dbReference type="Proteomes" id="UP001487740">
    <property type="component" value="Unassembled WGS sequence"/>
</dbReference>
<evidence type="ECO:0000313" key="2">
    <source>
        <dbReference type="Proteomes" id="UP001487740"/>
    </source>
</evidence>
<protein>
    <submittedName>
        <fullName evidence="1">Uncharacterized protein</fullName>
    </submittedName>
</protein>
<name>A0AAW0T594_SCYPA</name>
<keyword evidence="2" id="KW-1185">Reference proteome</keyword>
<dbReference type="EMBL" id="JARAKH010000038">
    <property type="protein sequence ID" value="KAK8382820.1"/>
    <property type="molecule type" value="Genomic_DNA"/>
</dbReference>
<reference evidence="1 2" key="1">
    <citation type="submission" date="2023-03" db="EMBL/GenBank/DDBJ databases">
        <title>High-quality genome of Scylla paramamosain provides insights in environmental adaptation.</title>
        <authorList>
            <person name="Zhang L."/>
        </authorList>
    </citation>
    <scope>NUCLEOTIDE SEQUENCE [LARGE SCALE GENOMIC DNA]</scope>
    <source>
        <strain evidence="1">LZ_2023a</strain>
        <tissue evidence="1">Muscle</tissue>
    </source>
</reference>
<sequence>MKFKGRCDNKLFPTLAEWPHILEPARVSVRLACVEGGRAPVLLWRPRAVLCLGTSARREEVRCCLVASRLACLAMEELLSRDLTWPDLTSPASPGWGEGLAVA</sequence>